<dbReference type="Proteomes" id="UP000242367">
    <property type="component" value="Unassembled WGS sequence"/>
</dbReference>
<feature type="region of interest" description="Disordered" evidence="1">
    <location>
        <begin position="156"/>
        <end position="176"/>
    </location>
</feature>
<reference evidence="3 4" key="1">
    <citation type="journal article" date="2017" name="Chemistry">
        <title>Isolation, Biosynthesis and Chemical Modifications of Rubterolones A-F: Rare Tropolone Alkaloids from Actinomadura sp. 5-2.</title>
        <authorList>
            <person name="Guo H."/>
            <person name="Benndorf R."/>
            <person name="Leichnitz D."/>
            <person name="Klassen J.L."/>
            <person name="Vollmers J."/>
            <person name="Gorls H."/>
            <person name="Steinacker M."/>
            <person name="Weigel C."/>
            <person name="Dahse H.M."/>
            <person name="Kaster A.K."/>
            <person name="de Beer Z.W."/>
            <person name="Poulsen M."/>
            <person name="Beemelmanns C."/>
        </authorList>
    </citation>
    <scope>NUCLEOTIDE SEQUENCE [LARGE SCALE GENOMIC DNA]</scope>
    <source>
        <strain evidence="3 4">5-2</strain>
    </source>
</reference>
<dbReference type="EMBL" id="MTBP01000001">
    <property type="protein sequence ID" value="POM25958.1"/>
    <property type="molecule type" value="Genomic_DNA"/>
</dbReference>
<name>A0A2P4ULN1_9ACTN</name>
<feature type="chain" id="PRO_5015180921" description="Sensor domain-containing protein" evidence="2">
    <location>
        <begin position="20"/>
        <end position="232"/>
    </location>
</feature>
<keyword evidence="4" id="KW-1185">Reference proteome</keyword>
<keyword evidence="2" id="KW-0732">Signal</keyword>
<proteinExistence type="predicted"/>
<dbReference type="AlphaFoldDB" id="A0A2P4ULN1"/>
<feature type="signal peptide" evidence="2">
    <location>
        <begin position="1"/>
        <end position="19"/>
    </location>
</feature>
<evidence type="ECO:0000256" key="1">
    <source>
        <dbReference type="SAM" id="MobiDB-lite"/>
    </source>
</evidence>
<evidence type="ECO:0008006" key="5">
    <source>
        <dbReference type="Google" id="ProtNLM"/>
    </source>
</evidence>
<dbReference type="PROSITE" id="PS51257">
    <property type="entry name" value="PROKAR_LIPOPROTEIN"/>
    <property type="match status" value="1"/>
</dbReference>
<accession>A0A2P4ULN1</accession>
<gene>
    <name evidence="3" type="ORF">BTM25_03420</name>
</gene>
<evidence type="ECO:0000256" key="2">
    <source>
        <dbReference type="SAM" id="SignalP"/>
    </source>
</evidence>
<comment type="caution">
    <text evidence="3">The sequence shown here is derived from an EMBL/GenBank/DDBJ whole genome shotgun (WGS) entry which is preliminary data.</text>
</comment>
<organism evidence="3 4">
    <name type="scientific">Actinomadura rubteroloni</name>
    <dbReference type="NCBI Taxonomy" id="1926885"/>
    <lineage>
        <taxon>Bacteria</taxon>
        <taxon>Bacillati</taxon>
        <taxon>Actinomycetota</taxon>
        <taxon>Actinomycetes</taxon>
        <taxon>Streptosporangiales</taxon>
        <taxon>Thermomonosporaceae</taxon>
        <taxon>Actinomadura</taxon>
    </lineage>
</organism>
<sequence length="232" mass="24002" precursor="true">MTRRILPVLLLATATAATASGCGGDGGGPSPAATARAQLGAAGYTAAQLEQALITDLPGYRRAGAPDSGEYGALRSVQHFRQLQRAVRVDRPGCARTDPAAALDAATPAAIVSFTRGGGVSVTETLLSLPDEQAAKLVGERTPAGCRTFTTTVGTQKAEHQVVEPPPGTIGQGSRTVGVTTVSGNSHTKTWYVVLRGRRTVTTISLFGPVATRADAEDIARRADEQARRILS</sequence>
<evidence type="ECO:0000313" key="3">
    <source>
        <dbReference type="EMBL" id="POM25958.1"/>
    </source>
</evidence>
<evidence type="ECO:0000313" key="4">
    <source>
        <dbReference type="Proteomes" id="UP000242367"/>
    </source>
</evidence>
<protein>
    <recommendedName>
        <fullName evidence="5">Sensor domain-containing protein</fullName>
    </recommendedName>
</protein>
<dbReference type="RefSeq" id="WP_103560999.1">
    <property type="nucleotide sequence ID" value="NZ_MTBP01000001.1"/>
</dbReference>